<name>A0A9Y2N1A9_9PSEU</name>
<organism evidence="1 2">
    <name type="scientific">Amycolatopsis carbonis</name>
    <dbReference type="NCBI Taxonomy" id="715471"/>
    <lineage>
        <taxon>Bacteria</taxon>
        <taxon>Bacillati</taxon>
        <taxon>Actinomycetota</taxon>
        <taxon>Actinomycetes</taxon>
        <taxon>Pseudonocardiales</taxon>
        <taxon>Pseudonocardiaceae</taxon>
        <taxon>Amycolatopsis</taxon>
    </lineage>
</organism>
<dbReference type="AlphaFoldDB" id="A0A9Y2N1A9"/>
<dbReference type="EMBL" id="CP127294">
    <property type="protein sequence ID" value="WIX82869.1"/>
    <property type="molecule type" value="Genomic_DNA"/>
</dbReference>
<sequence>MDYRKLFAEIHRRPRMYGLDGSYHDYCTYLLGIDAGNDGQLLTGFTELLVPRVGAGNNLTWVSLVLHLAFPDLTSGWRDEAAGEGKQAAVDLLFSLLDEFFEKRDAPGGTATIFDDYLTWLKAQPWHRP</sequence>
<reference evidence="1 2" key="1">
    <citation type="submission" date="2023-06" db="EMBL/GenBank/DDBJ databases">
        <authorList>
            <person name="Oyuntsetseg B."/>
            <person name="Kim S.B."/>
        </authorList>
    </citation>
    <scope>NUCLEOTIDE SEQUENCE [LARGE SCALE GENOMIC DNA]</scope>
    <source>
        <strain evidence="1 2">2-15</strain>
    </source>
</reference>
<accession>A0A9Y2N1A9</accession>
<dbReference type="RefSeq" id="WP_285973432.1">
    <property type="nucleotide sequence ID" value="NZ_CP127294.1"/>
</dbReference>
<evidence type="ECO:0000313" key="1">
    <source>
        <dbReference type="EMBL" id="WIX82869.1"/>
    </source>
</evidence>
<evidence type="ECO:0000313" key="2">
    <source>
        <dbReference type="Proteomes" id="UP001236014"/>
    </source>
</evidence>
<protein>
    <submittedName>
        <fullName evidence="1">Uncharacterized protein</fullName>
    </submittedName>
</protein>
<dbReference type="Proteomes" id="UP001236014">
    <property type="component" value="Chromosome"/>
</dbReference>
<keyword evidence="2" id="KW-1185">Reference proteome</keyword>
<proteinExistence type="predicted"/>
<dbReference type="KEGG" id="acab:QRX50_19885"/>
<gene>
    <name evidence="1" type="ORF">QRX50_19885</name>
</gene>